<dbReference type="InterPro" id="IPR001304">
    <property type="entry name" value="C-type_lectin-like"/>
</dbReference>
<reference evidence="4 5" key="1">
    <citation type="submission" date="2024-11" db="EMBL/GenBank/DDBJ databases">
        <title>Chromosome-level genome assembly of the freshwater bivalve Anodonta woodiana.</title>
        <authorList>
            <person name="Chen X."/>
        </authorList>
    </citation>
    <scope>NUCLEOTIDE SEQUENCE [LARGE SCALE GENOMIC DNA]</scope>
    <source>
        <strain evidence="4">MN2024</strain>
        <tissue evidence="4">Gills</tissue>
    </source>
</reference>
<feature type="domain" description="C-type lectin" evidence="3">
    <location>
        <begin position="98"/>
        <end position="216"/>
    </location>
</feature>
<name>A0ABD3X0J8_SINWO</name>
<sequence>MRITFIVLILLHQLFTCFAYGSVNMFLGSSFCQRIIQNDIEKAVKNVCTGASSADPNAATAAKLRAVEKKIDDSLVKLGNLRTVIAKPCTAGYENYELEGLCYKFYSECKTWTEAQQTCKDDGGNLISLTEGNFNFFRNVSQNKAGTCNHVWVGTTDINSVGNWNWLNGQAITAVFWSPGQPDNWDNKEHCGDLVKVSNYYLNDEDCSSKLHFICQKV</sequence>
<evidence type="ECO:0000256" key="1">
    <source>
        <dbReference type="ARBA" id="ARBA00023157"/>
    </source>
</evidence>
<evidence type="ECO:0000259" key="3">
    <source>
        <dbReference type="PROSITE" id="PS50041"/>
    </source>
</evidence>
<dbReference type="Proteomes" id="UP001634394">
    <property type="component" value="Unassembled WGS sequence"/>
</dbReference>
<dbReference type="EMBL" id="JBJQND010000004">
    <property type="protein sequence ID" value="KAL3879771.1"/>
    <property type="molecule type" value="Genomic_DNA"/>
</dbReference>
<keyword evidence="5" id="KW-1185">Reference proteome</keyword>
<protein>
    <recommendedName>
        <fullName evidence="3">C-type lectin domain-containing protein</fullName>
    </recommendedName>
</protein>
<dbReference type="InterPro" id="IPR016187">
    <property type="entry name" value="CTDL_fold"/>
</dbReference>
<dbReference type="Gene3D" id="3.10.100.10">
    <property type="entry name" value="Mannose-Binding Protein A, subunit A"/>
    <property type="match status" value="1"/>
</dbReference>
<feature type="chain" id="PRO_5044775761" description="C-type lectin domain-containing protein" evidence="2">
    <location>
        <begin position="20"/>
        <end position="218"/>
    </location>
</feature>
<keyword evidence="2" id="KW-0732">Signal</keyword>
<dbReference type="CDD" id="cd00037">
    <property type="entry name" value="CLECT"/>
    <property type="match status" value="1"/>
</dbReference>
<dbReference type="Pfam" id="PF00059">
    <property type="entry name" value="Lectin_C"/>
    <property type="match status" value="1"/>
</dbReference>
<comment type="caution">
    <text evidence="4">The sequence shown here is derived from an EMBL/GenBank/DDBJ whole genome shotgun (WGS) entry which is preliminary data.</text>
</comment>
<dbReference type="PROSITE" id="PS50041">
    <property type="entry name" value="C_TYPE_LECTIN_2"/>
    <property type="match status" value="1"/>
</dbReference>
<evidence type="ECO:0000256" key="2">
    <source>
        <dbReference type="SAM" id="SignalP"/>
    </source>
</evidence>
<dbReference type="SMART" id="SM00034">
    <property type="entry name" value="CLECT"/>
    <property type="match status" value="1"/>
</dbReference>
<dbReference type="InterPro" id="IPR016186">
    <property type="entry name" value="C-type_lectin-like/link_sf"/>
</dbReference>
<dbReference type="InterPro" id="IPR018378">
    <property type="entry name" value="C-type_lectin_CS"/>
</dbReference>
<dbReference type="InterPro" id="IPR050111">
    <property type="entry name" value="C-type_lectin/snaclec_domain"/>
</dbReference>
<dbReference type="AlphaFoldDB" id="A0ABD3X0J8"/>
<proteinExistence type="predicted"/>
<keyword evidence="1" id="KW-1015">Disulfide bond</keyword>
<gene>
    <name evidence="4" type="ORF">ACJMK2_032057</name>
</gene>
<dbReference type="SUPFAM" id="SSF56436">
    <property type="entry name" value="C-type lectin-like"/>
    <property type="match status" value="1"/>
</dbReference>
<dbReference type="PROSITE" id="PS00615">
    <property type="entry name" value="C_TYPE_LECTIN_1"/>
    <property type="match status" value="1"/>
</dbReference>
<evidence type="ECO:0000313" key="5">
    <source>
        <dbReference type="Proteomes" id="UP001634394"/>
    </source>
</evidence>
<evidence type="ECO:0000313" key="4">
    <source>
        <dbReference type="EMBL" id="KAL3879771.1"/>
    </source>
</evidence>
<accession>A0ABD3X0J8</accession>
<feature type="signal peptide" evidence="2">
    <location>
        <begin position="1"/>
        <end position="19"/>
    </location>
</feature>
<dbReference type="PANTHER" id="PTHR22803">
    <property type="entry name" value="MANNOSE, PHOSPHOLIPASE, LECTIN RECEPTOR RELATED"/>
    <property type="match status" value="1"/>
</dbReference>
<organism evidence="4 5">
    <name type="scientific">Sinanodonta woodiana</name>
    <name type="common">Chinese pond mussel</name>
    <name type="synonym">Anodonta woodiana</name>
    <dbReference type="NCBI Taxonomy" id="1069815"/>
    <lineage>
        <taxon>Eukaryota</taxon>
        <taxon>Metazoa</taxon>
        <taxon>Spiralia</taxon>
        <taxon>Lophotrochozoa</taxon>
        <taxon>Mollusca</taxon>
        <taxon>Bivalvia</taxon>
        <taxon>Autobranchia</taxon>
        <taxon>Heteroconchia</taxon>
        <taxon>Palaeoheterodonta</taxon>
        <taxon>Unionida</taxon>
        <taxon>Unionoidea</taxon>
        <taxon>Unionidae</taxon>
        <taxon>Unioninae</taxon>
        <taxon>Sinanodonta</taxon>
    </lineage>
</organism>